<dbReference type="EMBL" id="CAUJNA010002447">
    <property type="protein sequence ID" value="CAJ1392983.1"/>
    <property type="molecule type" value="Genomic_DNA"/>
</dbReference>
<evidence type="ECO:0000313" key="1">
    <source>
        <dbReference type="EMBL" id="CAJ1392983.1"/>
    </source>
</evidence>
<reference evidence="1" key="1">
    <citation type="submission" date="2023-08" db="EMBL/GenBank/DDBJ databases">
        <authorList>
            <person name="Chen Y."/>
            <person name="Shah S."/>
            <person name="Dougan E. K."/>
            <person name="Thang M."/>
            <person name="Chan C."/>
        </authorList>
    </citation>
    <scope>NUCLEOTIDE SEQUENCE</scope>
</reference>
<evidence type="ECO:0000313" key="2">
    <source>
        <dbReference type="Proteomes" id="UP001178507"/>
    </source>
</evidence>
<comment type="caution">
    <text evidence="1">The sequence shown here is derived from an EMBL/GenBank/DDBJ whole genome shotgun (WGS) entry which is preliminary data.</text>
</comment>
<protein>
    <submittedName>
        <fullName evidence="1">Uncharacterized protein</fullName>
    </submittedName>
</protein>
<dbReference type="AlphaFoldDB" id="A0AA36N890"/>
<accession>A0AA36N890</accession>
<sequence length="59" mass="6623">MLVKSSLAKVLKAFARRFPGREPEIELLAPGSFVLAEAQDCADFQRQVESAMWIRKQAS</sequence>
<organism evidence="1 2">
    <name type="scientific">Effrenium voratum</name>
    <dbReference type="NCBI Taxonomy" id="2562239"/>
    <lineage>
        <taxon>Eukaryota</taxon>
        <taxon>Sar</taxon>
        <taxon>Alveolata</taxon>
        <taxon>Dinophyceae</taxon>
        <taxon>Suessiales</taxon>
        <taxon>Symbiodiniaceae</taxon>
        <taxon>Effrenium</taxon>
    </lineage>
</organism>
<gene>
    <name evidence="1" type="ORF">EVOR1521_LOCUS17939</name>
</gene>
<proteinExistence type="predicted"/>
<dbReference type="Proteomes" id="UP001178507">
    <property type="component" value="Unassembled WGS sequence"/>
</dbReference>
<name>A0AA36N890_9DINO</name>
<keyword evidence="2" id="KW-1185">Reference proteome</keyword>